<evidence type="ECO:0000313" key="3">
    <source>
        <dbReference type="Proteomes" id="UP000253551"/>
    </source>
</evidence>
<dbReference type="STRING" id="4846.A0A367IN69"/>
<reference evidence="2 3" key="1">
    <citation type="journal article" date="2018" name="G3 (Bethesda)">
        <title>Phylogenetic and Phylogenomic Definition of Rhizopus Species.</title>
        <authorList>
            <person name="Gryganskyi A.P."/>
            <person name="Golan J."/>
            <person name="Dolatabadi S."/>
            <person name="Mondo S."/>
            <person name="Robb S."/>
            <person name="Idnurm A."/>
            <person name="Muszewska A."/>
            <person name="Steczkiewicz K."/>
            <person name="Masonjones S."/>
            <person name="Liao H.L."/>
            <person name="Gajdeczka M.T."/>
            <person name="Anike F."/>
            <person name="Vuek A."/>
            <person name="Anishchenko I.M."/>
            <person name="Voigt K."/>
            <person name="de Hoog G.S."/>
            <person name="Smith M.E."/>
            <person name="Heitman J."/>
            <person name="Vilgalys R."/>
            <person name="Stajich J.E."/>
        </authorList>
    </citation>
    <scope>NUCLEOTIDE SEQUENCE [LARGE SCALE GENOMIC DNA]</scope>
    <source>
        <strain evidence="2 3">LSU 92-RS-03</strain>
    </source>
</reference>
<dbReference type="Proteomes" id="UP000253551">
    <property type="component" value="Unassembled WGS sequence"/>
</dbReference>
<gene>
    <name evidence="2" type="ORF">CU098_002324</name>
</gene>
<evidence type="ECO:0000256" key="1">
    <source>
        <dbReference type="SAM" id="MobiDB-lite"/>
    </source>
</evidence>
<feature type="compositionally biased region" description="Basic and acidic residues" evidence="1">
    <location>
        <begin position="43"/>
        <end position="55"/>
    </location>
</feature>
<organism evidence="2 3">
    <name type="scientific">Rhizopus stolonifer</name>
    <name type="common">Rhizopus nigricans</name>
    <dbReference type="NCBI Taxonomy" id="4846"/>
    <lineage>
        <taxon>Eukaryota</taxon>
        <taxon>Fungi</taxon>
        <taxon>Fungi incertae sedis</taxon>
        <taxon>Mucoromycota</taxon>
        <taxon>Mucoromycotina</taxon>
        <taxon>Mucoromycetes</taxon>
        <taxon>Mucorales</taxon>
        <taxon>Mucorineae</taxon>
        <taxon>Rhizopodaceae</taxon>
        <taxon>Rhizopus</taxon>
    </lineage>
</organism>
<keyword evidence="3" id="KW-1185">Reference proteome</keyword>
<feature type="compositionally biased region" description="Basic and acidic residues" evidence="1">
    <location>
        <begin position="23"/>
        <end position="35"/>
    </location>
</feature>
<proteinExistence type="predicted"/>
<feature type="compositionally biased region" description="Polar residues" evidence="1">
    <location>
        <begin position="75"/>
        <end position="89"/>
    </location>
</feature>
<accession>A0A367IN69</accession>
<dbReference type="OrthoDB" id="2103031at2759"/>
<feature type="non-terminal residue" evidence="2">
    <location>
        <position position="136"/>
    </location>
</feature>
<comment type="caution">
    <text evidence="2">The sequence shown here is derived from an EMBL/GenBank/DDBJ whole genome shotgun (WGS) entry which is preliminary data.</text>
</comment>
<evidence type="ECO:0000313" key="2">
    <source>
        <dbReference type="EMBL" id="RCH79083.1"/>
    </source>
</evidence>
<name>A0A367IN69_RHIST</name>
<dbReference type="EMBL" id="PJQM01006798">
    <property type="protein sequence ID" value="RCH79083.1"/>
    <property type="molecule type" value="Genomic_DNA"/>
</dbReference>
<feature type="region of interest" description="Disordered" evidence="1">
    <location>
        <begin position="23"/>
        <end position="93"/>
    </location>
</feature>
<protein>
    <submittedName>
        <fullName evidence="2">Uncharacterized protein</fullName>
    </submittedName>
</protein>
<dbReference type="AlphaFoldDB" id="A0A367IN69"/>
<sequence length="136" mass="15894">MSTNQGSAREYVESYINDYKNEQEYLLKEQPRYDPTKPIPEAPVKKEEQQPREQQEPASTSFNIHAPTMNPIPSIETNEQVPQIAQTSSREQRNELHNTALTVCADLHENLTTCFQYGSWWDKAKMCEEQKQKFWA</sequence>